<protein>
    <submittedName>
        <fullName evidence="3">Uncharacterized protein</fullName>
    </submittedName>
</protein>
<sequence>MTLIVLLTGRGWVGVVAEVGLKMQMQKYGEQEDDIDLAWIEKEAWTRTNEQELQKQIGRAGARTPLYPFDGVSAKNQTRSNLPKCTQKRKSGKVEQMQ</sequence>
<evidence type="ECO:0000256" key="1">
    <source>
        <dbReference type="SAM" id="MobiDB-lite"/>
    </source>
</evidence>
<dbReference type="EMBL" id="KE145355">
    <property type="protein sequence ID" value="EPE35143.1"/>
    <property type="molecule type" value="Genomic_DNA"/>
</dbReference>
<proteinExistence type="predicted"/>
<feature type="chain" id="PRO_5004508732" evidence="2">
    <location>
        <begin position="18"/>
        <end position="98"/>
    </location>
</feature>
<name>S3E9Y4_GLAL2</name>
<dbReference type="AlphaFoldDB" id="S3E9Y4"/>
<feature type="region of interest" description="Disordered" evidence="1">
    <location>
        <begin position="70"/>
        <end position="98"/>
    </location>
</feature>
<keyword evidence="2" id="KW-0732">Signal</keyword>
<keyword evidence="4" id="KW-1185">Reference proteome</keyword>
<gene>
    <name evidence="3" type="ORF">GLAREA_10839</name>
</gene>
<organism evidence="3 4">
    <name type="scientific">Glarea lozoyensis (strain ATCC 20868 / MF5171)</name>
    <dbReference type="NCBI Taxonomy" id="1116229"/>
    <lineage>
        <taxon>Eukaryota</taxon>
        <taxon>Fungi</taxon>
        <taxon>Dikarya</taxon>
        <taxon>Ascomycota</taxon>
        <taxon>Pezizomycotina</taxon>
        <taxon>Leotiomycetes</taxon>
        <taxon>Helotiales</taxon>
        <taxon>Helotiaceae</taxon>
        <taxon>Glarea</taxon>
    </lineage>
</organism>
<dbReference type="HOGENOM" id="CLU_2333781_0_0_1"/>
<feature type="signal peptide" evidence="2">
    <location>
        <begin position="1"/>
        <end position="17"/>
    </location>
</feature>
<dbReference type="KEGG" id="glz:GLAREA_10839"/>
<evidence type="ECO:0000313" key="4">
    <source>
        <dbReference type="Proteomes" id="UP000016922"/>
    </source>
</evidence>
<dbReference type="Proteomes" id="UP000016922">
    <property type="component" value="Unassembled WGS sequence"/>
</dbReference>
<evidence type="ECO:0000256" key="2">
    <source>
        <dbReference type="SAM" id="SignalP"/>
    </source>
</evidence>
<reference evidence="3 4" key="1">
    <citation type="journal article" date="2013" name="BMC Genomics">
        <title>Genomics-driven discovery of the pneumocandin biosynthetic gene cluster in the fungus Glarea lozoyensis.</title>
        <authorList>
            <person name="Chen L."/>
            <person name="Yue Q."/>
            <person name="Zhang X."/>
            <person name="Xiang M."/>
            <person name="Wang C."/>
            <person name="Li S."/>
            <person name="Che Y."/>
            <person name="Ortiz-Lopez F.J."/>
            <person name="Bills G.F."/>
            <person name="Liu X."/>
            <person name="An Z."/>
        </authorList>
    </citation>
    <scope>NUCLEOTIDE SEQUENCE [LARGE SCALE GENOMIC DNA]</scope>
    <source>
        <strain evidence="4">ATCC 20868 / MF5171</strain>
    </source>
</reference>
<feature type="compositionally biased region" description="Polar residues" evidence="1">
    <location>
        <begin position="74"/>
        <end position="84"/>
    </location>
</feature>
<accession>S3E9Y4</accession>
<dbReference type="RefSeq" id="XP_008078130.1">
    <property type="nucleotide sequence ID" value="XM_008079939.1"/>
</dbReference>
<dbReference type="GeneID" id="19469884"/>
<evidence type="ECO:0000313" key="3">
    <source>
        <dbReference type="EMBL" id="EPE35143.1"/>
    </source>
</evidence>